<evidence type="ECO:0000256" key="2">
    <source>
        <dbReference type="ARBA" id="ARBA00004555"/>
    </source>
</evidence>
<dbReference type="EMBL" id="JBJKBG010000010">
    <property type="protein sequence ID" value="KAL3717788.1"/>
    <property type="molecule type" value="Genomic_DNA"/>
</dbReference>
<dbReference type="PANTHER" id="PTHR12276">
    <property type="entry name" value="EPSIN/ENT-RELATED"/>
    <property type="match status" value="1"/>
</dbReference>
<dbReference type="CDD" id="cd03571">
    <property type="entry name" value="ENTH"/>
    <property type="match status" value="1"/>
</dbReference>
<evidence type="ECO:0000256" key="1">
    <source>
        <dbReference type="ARBA" id="ARBA00004132"/>
    </source>
</evidence>
<evidence type="ECO:0000256" key="4">
    <source>
        <dbReference type="ARBA" id="ARBA00023329"/>
    </source>
</evidence>
<dbReference type="SUPFAM" id="SSF48464">
    <property type="entry name" value="ENTH/VHS domain"/>
    <property type="match status" value="1"/>
</dbReference>
<evidence type="ECO:0000256" key="3">
    <source>
        <dbReference type="ARBA" id="ARBA00023034"/>
    </source>
</evidence>
<evidence type="ECO:0000313" key="6">
    <source>
        <dbReference type="EMBL" id="KAL3717788.1"/>
    </source>
</evidence>
<dbReference type="SMART" id="SM00273">
    <property type="entry name" value="ENTH"/>
    <property type="match status" value="1"/>
</dbReference>
<comment type="caution">
    <text evidence="6">The sequence shown here is derived from an EMBL/GenBank/DDBJ whole genome shotgun (WGS) entry which is preliminary data.</text>
</comment>
<dbReference type="Proteomes" id="UP001634007">
    <property type="component" value="Unassembled WGS sequence"/>
</dbReference>
<evidence type="ECO:0000259" key="5">
    <source>
        <dbReference type="PROSITE" id="PS50942"/>
    </source>
</evidence>
<gene>
    <name evidence="6" type="ORF">ACJRO7_003005</name>
</gene>
<name>A0ABD3IW25_EUCGL</name>
<dbReference type="InterPro" id="IPR013809">
    <property type="entry name" value="ENTH"/>
</dbReference>
<dbReference type="Gene3D" id="1.25.40.90">
    <property type="match status" value="1"/>
</dbReference>
<protein>
    <recommendedName>
        <fullName evidence="5">ENTH domain-containing protein</fullName>
    </recommendedName>
</protein>
<organism evidence="6 7">
    <name type="scientific">Eucalyptus globulus</name>
    <name type="common">Tasmanian blue gum</name>
    <dbReference type="NCBI Taxonomy" id="34317"/>
    <lineage>
        <taxon>Eukaryota</taxon>
        <taxon>Viridiplantae</taxon>
        <taxon>Streptophyta</taxon>
        <taxon>Embryophyta</taxon>
        <taxon>Tracheophyta</taxon>
        <taxon>Spermatophyta</taxon>
        <taxon>Magnoliopsida</taxon>
        <taxon>eudicotyledons</taxon>
        <taxon>Gunneridae</taxon>
        <taxon>Pentapetalae</taxon>
        <taxon>rosids</taxon>
        <taxon>malvids</taxon>
        <taxon>Myrtales</taxon>
        <taxon>Myrtaceae</taxon>
        <taxon>Myrtoideae</taxon>
        <taxon>Eucalypteae</taxon>
        <taxon>Eucalyptus</taxon>
    </lineage>
</organism>
<dbReference type="InterPro" id="IPR008942">
    <property type="entry name" value="ENTH_VHS"/>
</dbReference>
<feature type="domain" description="ENTH" evidence="5">
    <location>
        <begin position="34"/>
        <end position="167"/>
    </location>
</feature>
<reference evidence="6 7" key="1">
    <citation type="submission" date="2024-11" db="EMBL/GenBank/DDBJ databases">
        <title>Chromosome-level genome assembly of Eucalyptus globulus Labill. provides insights into its genome evolution.</title>
        <authorList>
            <person name="Li X."/>
        </authorList>
    </citation>
    <scope>NUCLEOTIDE SEQUENCE [LARGE SCALE GENOMIC DNA]</scope>
    <source>
        <strain evidence="6">CL2024</strain>
        <tissue evidence="6">Fresh tender leaves</tissue>
    </source>
</reference>
<dbReference type="AlphaFoldDB" id="A0ABD3IW25"/>
<keyword evidence="7" id="KW-1185">Reference proteome</keyword>
<accession>A0ABD3IW25</accession>
<comment type="subcellular location">
    <subcellularLocation>
        <location evidence="1">Cytoplasmic vesicle</location>
        <location evidence="1">Clathrin-coated vesicle</location>
    </subcellularLocation>
    <subcellularLocation>
        <location evidence="2">Golgi apparatus</location>
    </subcellularLocation>
</comment>
<keyword evidence="3" id="KW-0333">Golgi apparatus</keyword>
<dbReference type="Pfam" id="PF01417">
    <property type="entry name" value="ENTH"/>
    <property type="match status" value="1"/>
</dbReference>
<dbReference type="GO" id="GO:0030136">
    <property type="term" value="C:clathrin-coated vesicle"/>
    <property type="evidence" value="ECO:0007669"/>
    <property type="project" value="UniProtKB-SubCell"/>
</dbReference>
<dbReference type="GO" id="GO:0005794">
    <property type="term" value="C:Golgi apparatus"/>
    <property type="evidence" value="ECO:0007669"/>
    <property type="project" value="UniProtKB-SubCell"/>
</dbReference>
<dbReference type="PROSITE" id="PS50942">
    <property type="entry name" value="ENTH"/>
    <property type="match status" value="1"/>
</dbReference>
<dbReference type="PANTHER" id="PTHR12276:SF113">
    <property type="entry name" value="ENTH_VHS FAMILY PROTEIN"/>
    <property type="match status" value="1"/>
</dbReference>
<evidence type="ECO:0000313" key="7">
    <source>
        <dbReference type="Proteomes" id="UP001634007"/>
    </source>
</evidence>
<proteinExistence type="predicted"/>
<sequence length="264" mass="30154">MPILVNDNMGSSFDEFKKRTSSFLKEKIVKTVRLKLTDVTPAEILTEEATNGNPRPPDARGMAIISQAAFEVDDYWRIVEILHKRLVQFDRKNWRVTYKALIVLEHLLTHGPQRVVEEFQSDRGVIKEMKDFQYVDQKGFNWGARVGNLSERVQNLLEDGEYLREERARARKLTRGIQGFGSLQRPFSSTDVGGFEGCSSSSPYGRCNSQYSEMTGFDSRKYALMESNMVMDGNEECRHSIEDHPFCEIGRPTNKMSLLPSPSA</sequence>
<keyword evidence="4" id="KW-0968">Cytoplasmic vesicle</keyword>